<feature type="transmembrane region" description="Helical" evidence="6">
    <location>
        <begin position="138"/>
        <end position="157"/>
    </location>
</feature>
<feature type="transmembrane region" description="Helical" evidence="6">
    <location>
        <begin position="404"/>
        <end position="427"/>
    </location>
</feature>
<dbReference type="PANTHER" id="PTHR43791">
    <property type="entry name" value="PERMEASE-RELATED"/>
    <property type="match status" value="1"/>
</dbReference>
<feature type="transmembrane region" description="Helical" evidence="6">
    <location>
        <begin position="378"/>
        <end position="398"/>
    </location>
</feature>
<evidence type="ECO:0000256" key="2">
    <source>
        <dbReference type="ARBA" id="ARBA00022448"/>
    </source>
</evidence>
<evidence type="ECO:0000259" key="7">
    <source>
        <dbReference type="PROSITE" id="PS50850"/>
    </source>
</evidence>
<keyword evidence="9" id="KW-1185">Reference proteome</keyword>
<dbReference type="PROSITE" id="PS50850">
    <property type="entry name" value="MFS"/>
    <property type="match status" value="1"/>
</dbReference>
<feature type="transmembrane region" description="Helical" evidence="6">
    <location>
        <begin position="232"/>
        <end position="253"/>
    </location>
</feature>
<gene>
    <name evidence="8" type="ORF">LADA_0D09120G</name>
</gene>
<dbReference type="Pfam" id="PF07690">
    <property type="entry name" value="MFS_1"/>
    <property type="match status" value="1"/>
</dbReference>
<dbReference type="InterPro" id="IPR020846">
    <property type="entry name" value="MFS_dom"/>
</dbReference>
<dbReference type="FunFam" id="1.20.1250.20:FF:000068">
    <property type="entry name" value="MFS general substrate transporter"/>
    <property type="match status" value="1"/>
</dbReference>
<feature type="transmembrane region" description="Helical" evidence="6">
    <location>
        <begin position="199"/>
        <end position="220"/>
    </location>
</feature>
<evidence type="ECO:0000256" key="1">
    <source>
        <dbReference type="ARBA" id="ARBA00004141"/>
    </source>
</evidence>
<dbReference type="InterPro" id="IPR036259">
    <property type="entry name" value="MFS_trans_sf"/>
</dbReference>
<proteinExistence type="predicted"/>
<evidence type="ECO:0000256" key="4">
    <source>
        <dbReference type="ARBA" id="ARBA00022989"/>
    </source>
</evidence>
<sequence length="530" mass="59752">MLSRRVHKNGLTAIHQASIEMADVTTNSLTYFEGKQKPLQGTVEVETGVLDIATVESIDIDEKKLLRKMDMHIIPGICILYLLSFIDRGNIGNAKIEGMPDDLKLHGNQWNIVLTVFYFSYCAFQVPYNMLMSKYRPSILLPTTMVLWGIVVTLTGLVKTYKQLIACRVLLGLAESGLVPGIVFYLTKWYTRQNLQYREALFFAAASGAGAFSGLLAYGISFMDGLGGISGWRWIFIIEGIVTVVLSGLIYFITYDYPETAKFLTDNERRYIKYRLTHDFDLRLNVSPEVALEAYQRQDKSQITAALCDWQLWLQIFIQWCFCTALYTAAFFLPSIVKSLGYTNAKAQLLTVPPYAFSIGSSLLMSYYSDKLGLRSPFIFFCQILMIVGYIVALTVDLKEKPGAVYAGIFLTVVGTYSAFPGMLSWLPVNVDGPYKRSISVALHVGFGQMGSTFATNYFRLTDAPRYRLGYSMSIMFVGLGMLAVVVLNIRYYLLNKEKERSIISGETDSMTDVEILAMGDRSPYFRYQH</sequence>
<evidence type="ECO:0000256" key="6">
    <source>
        <dbReference type="SAM" id="Phobius"/>
    </source>
</evidence>
<accession>A0A1G4J771</accession>
<feature type="transmembrane region" description="Helical" evidence="6">
    <location>
        <begin position="73"/>
        <end position="91"/>
    </location>
</feature>
<dbReference type="AlphaFoldDB" id="A0A1G4J771"/>
<keyword evidence="5 6" id="KW-0472">Membrane</keyword>
<dbReference type="EMBL" id="LT598454">
    <property type="protein sequence ID" value="SCU85706.1"/>
    <property type="molecule type" value="Genomic_DNA"/>
</dbReference>
<keyword evidence="4 6" id="KW-1133">Transmembrane helix</keyword>
<dbReference type="GO" id="GO:0016020">
    <property type="term" value="C:membrane"/>
    <property type="evidence" value="ECO:0007669"/>
    <property type="project" value="UniProtKB-SubCell"/>
</dbReference>
<dbReference type="FunFam" id="1.20.1250.20:FF:000034">
    <property type="entry name" value="MFS general substrate transporter"/>
    <property type="match status" value="1"/>
</dbReference>
<dbReference type="SUPFAM" id="SSF103473">
    <property type="entry name" value="MFS general substrate transporter"/>
    <property type="match status" value="1"/>
</dbReference>
<dbReference type="Proteomes" id="UP000190274">
    <property type="component" value="Chromosome D"/>
</dbReference>
<comment type="subcellular location">
    <subcellularLocation>
        <location evidence="1">Membrane</location>
        <topology evidence="1">Multi-pass membrane protein</topology>
    </subcellularLocation>
</comment>
<protein>
    <submittedName>
        <fullName evidence="8">LADA_0D09120g1_1</fullName>
    </submittedName>
</protein>
<evidence type="ECO:0000256" key="3">
    <source>
        <dbReference type="ARBA" id="ARBA00022692"/>
    </source>
</evidence>
<feature type="transmembrane region" description="Helical" evidence="6">
    <location>
        <begin position="471"/>
        <end position="494"/>
    </location>
</feature>
<dbReference type="OrthoDB" id="2985014at2759"/>
<feature type="transmembrane region" description="Helical" evidence="6">
    <location>
        <begin position="439"/>
        <end position="459"/>
    </location>
</feature>
<dbReference type="Gene3D" id="1.20.1250.20">
    <property type="entry name" value="MFS general substrate transporter like domains"/>
    <property type="match status" value="2"/>
</dbReference>
<dbReference type="InterPro" id="IPR011701">
    <property type="entry name" value="MFS"/>
</dbReference>
<dbReference type="PANTHER" id="PTHR43791:SF18">
    <property type="entry name" value="NICOTINIC ACID TRANSPORTER TNA1, PUTATIVE (AFU_ORTHOLOGUE AFUA_3G03820)-RELATED"/>
    <property type="match status" value="1"/>
</dbReference>
<feature type="transmembrane region" description="Helical" evidence="6">
    <location>
        <begin position="312"/>
        <end position="333"/>
    </location>
</feature>
<evidence type="ECO:0000313" key="8">
    <source>
        <dbReference type="EMBL" id="SCU85706.1"/>
    </source>
</evidence>
<reference evidence="8 9" key="1">
    <citation type="submission" date="2016-03" db="EMBL/GenBank/DDBJ databases">
        <authorList>
            <person name="Devillers H."/>
        </authorList>
    </citation>
    <scope>NUCLEOTIDE SEQUENCE [LARGE SCALE GENOMIC DNA]</scope>
    <source>
        <strain evidence="8">CBS 10888</strain>
    </source>
</reference>
<keyword evidence="2" id="KW-0813">Transport</keyword>
<evidence type="ECO:0000313" key="9">
    <source>
        <dbReference type="Proteomes" id="UP000190274"/>
    </source>
</evidence>
<feature type="transmembrane region" description="Helical" evidence="6">
    <location>
        <begin position="111"/>
        <end position="131"/>
    </location>
</feature>
<feature type="transmembrane region" description="Helical" evidence="6">
    <location>
        <begin position="163"/>
        <end position="187"/>
    </location>
</feature>
<keyword evidence="3 6" id="KW-0812">Transmembrane</keyword>
<organism evidence="8 9">
    <name type="scientific">Lachancea dasiensis</name>
    <dbReference type="NCBI Taxonomy" id="1072105"/>
    <lineage>
        <taxon>Eukaryota</taxon>
        <taxon>Fungi</taxon>
        <taxon>Dikarya</taxon>
        <taxon>Ascomycota</taxon>
        <taxon>Saccharomycotina</taxon>
        <taxon>Saccharomycetes</taxon>
        <taxon>Saccharomycetales</taxon>
        <taxon>Saccharomycetaceae</taxon>
        <taxon>Lachancea</taxon>
    </lineage>
</organism>
<feature type="transmembrane region" description="Helical" evidence="6">
    <location>
        <begin position="345"/>
        <end position="366"/>
    </location>
</feature>
<dbReference type="GO" id="GO:0022857">
    <property type="term" value="F:transmembrane transporter activity"/>
    <property type="evidence" value="ECO:0007669"/>
    <property type="project" value="InterPro"/>
</dbReference>
<evidence type="ECO:0000256" key="5">
    <source>
        <dbReference type="ARBA" id="ARBA00023136"/>
    </source>
</evidence>
<name>A0A1G4J771_9SACH</name>
<feature type="domain" description="Major facilitator superfamily (MFS) profile" evidence="7">
    <location>
        <begin position="73"/>
        <end position="499"/>
    </location>
</feature>